<protein>
    <submittedName>
        <fullName evidence="2">Uridine 5'-monophosphate synthase</fullName>
    </submittedName>
</protein>
<dbReference type="Pfam" id="PF03108">
    <property type="entry name" value="DBD_Tnp_Mut"/>
    <property type="match status" value="1"/>
</dbReference>
<dbReference type="InterPro" id="IPR004332">
    <property type="entry name" value="Transposase_MuDR"/>
</dbReference>
<dbReference type="AlphaFoldDB" id="A0ABD1UHX8"/>
<sequence>MNATQRPLEIVQDNEEEFPFTNDDLIASVSHGHQAGPSSRSSRMTRVIPDVEDLHVDQLFDKKKDLQEAVHLIAMKHNFEFKVKKSNKTVYTLICVDGSCKWCLRATKFDTYDIFVIRKYVR</sequence>
<dbReference type="Proteomes" id="UP001604336">
    <property type="component" value="Unassembled WGS sequence"/>
</dbReference>
<proteinExistence type="predicted"/>
<dbReference type="EMBL" id="JBFOLK010000003">
    <property type="protein sequence ID" value="KAL2524605.1"/>
    <property type="molecule type" value="Genomic_DNA"/>
</dbReference>
<name>A0ABD1UHX8_9LAMI</name>
<evidence type="ECO:0000313" key="3">
    <source>
        <dbReference type="Proteomes" id="UP001604336"/>
    </source>
</evidence>
<organism evidence="2 3">
    <name type="scientific">Abeliophyllum distichum</name>
    <dbReference type="NCBI Taxonomy" id="126358"/>
    <lineage>
        <taxon>Eukaryota</taxon>
        <taxon>Viridiplantae</taxon>
        <taxon>Streptophyta</taxon>
        <taxon>Embryophyta</taxon>
        <taxon>Tracheophyta</taxon>
        <taxon>Spermatophyta</taxon>
        <taxon>Magnoliopsida</taxon>
        <taxon>eudicotyledons</taxon>
        <taxon>Gunneridae</taxon>
        <taxon>Pentapetalae</taxon>
        <taxon>asterids</taxon>
        <taxon>lamiids</taxon>
        <taxon>Lamiales</taxon>
        <taxon>Oleaceae</taxon>
        <taxon>Forsythieae</taxon>
        <taxon>Abeliophyllum</taxon>
    </lineage>
</organism>
<feature type="domain" description="Transposase MuDR plant" evidence="1">
    <location>
        <begin position="55"/>
        <end position="117"/>
    </location>
</feature>
<accession>A0ABD1UHX8</accession>
<evidence type="ECO:0000259" key="1">
    <source>
        <dbReference type="Pfam" id="PF03108"/>
    </source>
</evidence>
<evidence type="ECO:0000313" key="2">
    <source>
        <dbReference type="EMBL" id="KAL2524605.1"/>
    </source>
</evidence>
<gene>
    <name evidence="2" type="ORF">Adt_09659</name>
</gene>
<comment type="caution">
    <text evidence="2">The sequence shown here is derived from an EMBL/GenBank/DDBJ whole genome shotgun (WGS) entry which is preliminary data.</text>
</comment>
<keyword evidence="3" id="KW-1185">Reference proteome</keyword>
<reference evidence="3" key="1">
    <citation type="submission" date="2024-07" db="EMBL/GenBank/DDBJ databases">
        <title>Two chromosome-level genome assemblies of Korean endemic species Abeliophyllum distichum and Forsythia ovata (Oleaceae).</title>
        <authorList>
            <person name="Jang H."/>
        </authorList>
    </citation>
    <scope>NUCLEOTIDE SEQUENCE [LARGE SCALE GENOMIC DNA]</scope>
</reference>